<evidence type="ECO:0000256" key="4">
    <source>
        <dbReference type="ARBA" id="ARBA00022989"/>
    </source>
</evidence>
<keyword evidence="2" id="KW-1003">Cell membrane</keyword>
<keyword evidence="9" id="KW-0132">Cell division</keyword>
<dbReference type="InterPro" id="IPR003838">
    <property type="entry name" value="ABC3_permease_C"/>
</dbReference>
<feature type="transmembrane region" description="Helical" evidence="7">
    <location>
        <begin position="25"/>
        <end position="49"/>
    </location>
</feature>
<keyword evidence="3 7" id="KW-0812">Transmembrane</keyword>
<keyword evidence="9" id="KW-0131">Cell cycle</keyword>
<comment type="caution">
    <text evidence="9">The sequence shown here is derived from an EMBL/GenBank/DDBJ whole genome shotgun (WGS) entry which is preliminary data.</text>
</comment>
<proteinExistence type="inferred from homology"/>
<evidence type="ECO:0000259" key="8">
    <source>
        <dbReference type="Pfam" id="PF02687"/>
    </source>
</evidence>
<evidence type="ECO:0000313" key="9">
    <source>
        <dbReference type="EMBL" id="KFA93596.1"/>
    </source>
</evidence>
<feature type="transmembrane region" description="Helical" evidence="7">
    <location>
        <begin position="342"/>
        <end position="368"/>
    </location>
</feature>
<sequence>MRLAALSQLVRLSLARERRGAFFSAFGVAMGVGALVFFVGLGLGVGRVIRERIFPNDARLVDVVPPAVSLGSFLGGGKLDTPMVERLQALPGVETLYRKMSVRAPAASLYNGDFFGRKMRMGMDVLAVGVEPGLVEGDVQLGKFVDPGPGQPLPGLISTRLLEIYNNTFAPARKLPTLTPSLLVGFTLPVDFNRSYVTAPLPNVAVISSQVQVVGASDRALLAGVTIPLDAAIRLNREMGQDAETYSGITLVATSPGAVPGIMAAVREMGLEIDDQERRLAENVGAAVTLTTSALALLSILICVLAAVNIAHALSASVRARAKEIGVMQAVGASRSDVRNIVLAEAGVVGVAGGFLGTISALLLALLIDRLAVSYLPQFPFKPESFFSFPWPVVVGGVLLGLLAAVAGAWFPSHRAAATDPARTLAG</sequence>
<dbReference type="InterPro" id="IPR050250">
    <property type="entry name" value="Macrolide_Exporter_MacB"/>
</dbReference>
<feature type="transmembrane region" description="Helical" evidence="7">
    <location>
        <begin position="286"/>
        <end position="311"/>
    </location>
</feature>
<evidence type="ECO:0000313" key="10">
    <source>
        <dbReference type="Proteomes" id="UP000028547"/>
    </source>
</evidence>
<dbReference type="GO" id="GO:0005886">
    <property type="term" value="C:plasma membrane"/>
    <property type="evidence" value="ECO:0007669"/>
    <property type="project" value="UniProtKB-SubCell"/>
</dbReference>
<dbReference type="GO" id="GO:0051301">
    <property type="term" value="P:cell division"/>
    <property type="evidence" value="ECO:0007669"/>
    <property type="project" value="UniProtKB-KW"/>
</dbReference>
<protein>
    <submittedName>
        <fullName evidence="9">Cell division protein FtsX</fullName>
    </submittedName>
</protein>
<dbReference type="PANTHER" id="PTHR30572">
    <property type="entry name" value="MEMBRANE COMPONENT OF TRANSPORTER-RELATED"/>
    <property type="match status" value="1"/>
</dbReference>
<dbReference type="GO" id="GO:0022857">
    <property type="term" value="F:transmembrane transporter activity"/>
    <property type="evidence" value="ECO:0007669"/>
    <property type="project" value="TreeGrafter"/>
</dbReference>
<evidence type="ECO:0000256" key="3">
    <source>
        <dbReference type="ARBA" id="ARBA00022692"/>
    </source>
</evidence>
<evidence type="ECO:0000256" key="1">
    <source>
        <dbReference type="ARBA" id="ARBA00004651"/>
    </source>
</evidence>
<evidence type="ECO:0000256" key="5">
    <source>
        <dbReference type="ARBA" id="ARBA00023136"/>
    </source>
</evidence>
<evidence type="ECO:0000256" key="2">
    <source>
        <dbReference type="ARBA" id="ARBA00022475"/>
    </source>
</evidence>
<feature type="transmembrane region" description="Helical" evidence="7">
    <location>
        <begin position="388"/>
        <end position="411"/>
    </location>
</feature>
<dbReference type="AlphaFoldDB" id="A0A084SYR1"/>
<comment type="similarity">
    <text evidence="6">Belongs to the ABC-4 integral membrane protein family.</text>
</comment>
<gene>
    <name evidence="9" type="ORF">Q664_08365</name>
</gene>
<name>A0A084SYR1_9BACT</name>
<organism evidence="9 10">
    <name type="scientific">Archangium violaceum Cb vi76</name>
    <dbReference type="NCBI Taxonomy" id="1406225"/>
    <lineage>
        <taxon>Bacteria</taxon>
        <taxon>Pseudomonadati</taxon>
        <taxon>Myxococcota</taxon>
        <taxon>Myxococcia</taxon>
        <taxon>Myxococcales</taxon>
        <taxon>Cystobacterineae</taxon>
        <taxon>Archangiaceae</taxon>
        <taxon>Archangium</taxon>
    </lineage>
</organism>
<evidence type="ECO:0000256" key="6">
    <source>
        <dbReference type="ARBA" id="ARBA00038076"/>
    </source>
</evidence>
<accession>A0A084SYR1</accession>
<dbReference type="PANTHER" id="PTHR30572:SF4">
    <property type="entry name" value="ABC TRANSPORTER PERMEASE YTRF"/>
    <property type="match status" value="1"/>
</dbReference>
<keyword evidence="5 7" id="KW-0472">Membrane</keyword>
<dbReference type="EMBL" id="JPMI01000046">
    <property type="protein sequence ID" value="KFA93596.1"/>
    <property type="molecule type" value="Genomic_DNA"/>
</dbReference>
<dbReference type="RefSeq" id="WP_043391826.1">
    <property type="nucleotide sequence ID" value="NZ_JPMI01000046.1"/>
</dbReference>
<comment type="subcellular location">
    <subcellularLocation>
        <location evidence="1">Cell membrane</location>
        <topology evidence="1">Multi-pass membrane protein</topology>
    </subcellularLocation>
</comment>
<dbReference type="Proteomes" id="UP000028547">
    <property type="component" value="Unassembled WGS sequence"/>
</dbReference>
<evidence type="ECO:0000256" key="7">
    <source>
        <dbReference type="SAM" id="Phobius"/>
    </source>
</evidence>
<feature type="domain" description="ABC3 transporter permease C-terminal" evidence="8">
    <location>
        <begin position="297"/>
        <end position="420"/>
    </location>
</feature>
<reference evidence="9 10" key="1">
    <citation type="submission" date="2014-07" db="EMBL/GenBank/DDBJ databases">
        <title>Draft Genome Sequence of Gephyronic Acid Producer, Cystobacter violaceus Strain Cb vi76.</title>
        <authorList>
            <person name="Stevens D.C."/>
            <person name="Young J."/>
            <person name="Carmichael R."/>
            <person name="Tan J."/>
            <person name="Taylor R.E."/>
        </authorList>
    </citation>
    <scope>NUCLEOTIDE SEQUENCE [LARGE SCALE GENOMIC DNA]</scope>
    <source>
        <strain evidence="9 10">Cb vi76</strain>
    </source>
</reference>
<keyword evidence="4 7" id="KW-1133">Transmembrane helix</keyword>
<dbReference type="Pfam" id="PF02687">
    <property type="entry name" value="FtsX"/>
    <property type="match status" value="1"/>
</dbReference>